<comment type="caution">
    <text evidence="4">The sequence shown here is derived from an EMBL/GenBank/DDBJ whole genome shotgun (WGS) entry which is preliminary data.</text>
</comment>
<keyword evidence="1" id="KW-0479">Metal-binding</keyword>
<dbReference type="Gene3D" id="2.120.10.30">
    <property type="entry name" value="TolB, C-terminal domain"/>
    <property type="match status" value="1"/>
</dbReference>
<dbReference type="Proteomes" id="UP001217089">
    <property type="component" value="Unassembled WGS sequence"/>
</dbReference>
<accession>A0ABQ9E974</accession>
<sequence>MSRRQSEREEKDLIMNCTEDENKTNEPFDEVTGCQTFLDHSDNMQDFRVDRRGSKVVCLEHDYQAVDMYCITCNFPVCLMCTKEKHNQHECEQLTIMAKRKRFELYKRFDVVKGERLNKLKNSLEKVAQNQINYNQRLEQVIMEIKIKAEEMKEEIDKIRDKLIDEVKEKSSDDQLKLKKLSKQIEKEIKQIQQLLQENEERLAEADDLDIINIIFHFDQIVLQDIPMPIVTTRHPPVFINSQVHQKNFRDLYGSLMHSSDRRQSSMASVGEDGQPIIPEVKADIISSFTCDEYIHAIHTVDPNTAWMVTRVGIWGTKLHLYNKDGKQIKSISTNCYIEDMATTPSGDILATEAGIYVKKIYQNGKVEDFADVSPYKACGIHATKHGDVIVTLKHGSSQPGMIKKGRIMKLTMEGNILQVIDNKNVKFNKYTSKIHVVENINQDIWVMEEFNQCIVVLDKNGKYKFTYKGPEEYEMSEEFIPYDIAHDHRGNILVADCHNQAIHLVNKRGRFLQYILLEQDRLYHPSSVTVDSEGKLWVGCNCGQVFVMKYQILY</sequence>
<organism evidence="4 5">
    <name type="scientific">Tegillarca granosa</name>
    <name type="common">Malaysian cockle</name>
    <name type="synonym">Anadara granosa</name>
    <dbReference type="NCBI Taxonomy" id="220873"/>
    <lineage>
        <taxon>Eukaryota</taxon>
        <taxon>Metazoa</taxon>
        <taxon>Spiralia</taxon>
        <taxon>Lophotrochozoa</taxon>
        <taxon>Mollusca</taxon>
        <taxon>Bivalvia</taxon>
        <taxon>Autobranchia</taxon>
        <taxon>Pteriomorphia</taxon>
        <taxon>Arcoida</taxon>
        <taxon>Arcoidea</taxon>
        <taxon>Arcidae</taxon>
        <taxon>Tegillarca</taxon>
    </lineage>
</organism>
<name>A0ABQ9E974_TEGGR</name>
<keyword evidence="5" id="KW-1185">Reference proteome</keyword>
<dbReference type="PANTHER" id="PTHR25462">
    <property type="entry name" value="BONUS, ISOFORM C-RELATED"/>
    <property type="match status" value="1"/>
</dbReference>
<evidence type="ECO:0000256" key="2">
    <source>
        <dbReference type="SAM" id="Coils"/>
    </source>
</evidence>
<evidence type="ECO:0000313" key="4">
    <source>
        <dbReference type="EMBL" id="KAJ8299863.1"/>
    </source>
</evidence>
<evidence type="ECO:0000256" key="1">
    <source>
        <dbReference type="PROSITE-ProRule" id="PRU00024"/>
    </source>
</evidence>
<keyword evidence="1" id="KW-0863">Zinc-finger</keyword>
<evidence type="ECO:0000259" key="3">
    <source>
        <dbReference type="PROSITE" id="PS50119"/>
    </source>
</evidence>
<protein>
    <recommendedName>
        <fullName evidence="3">B box-type domain-containing protein</fullName>
    </recommendedName>
</protein>
<evidence type="ECO:0000313" key="5">
    <source>
        <dbReference type="Proteomes" id="UP001217089"/>
    </source>
</evidence>
<keyword evidence="1" id="KW-0862">Zinc</keyword>
<proteinExistence type="predicted"/>
<keyword evidence="2" id="KW-0175">Coiled coil</keyword>
<reference evidence="4 5" key="1">
    <citation type="submission" date="2022-12" db="EMBL/GenBank/DDBJ databases">
        <title>Chromosome-level genome of Tegillarca granosa.</title>
        <authorList>
            <person name="Kim J."/>
        </authorList>
    </citation>
    <scope>NUCLEOTIDE SEQUENCE [LARGE SCALE GENOMIC DNA]</scope>
    <source>
        <strain evidence="4">Teg-2019</strain>
        <tissue evidence="4">Adductor muscle</tissue>
    </source>
</reference>
<dbReference type="PANTHER" id="PTHR25462:SF296">
    <property type="entry name" value="MEIOTIC P26, ISOFORM F"/>
    <property type="match status" value="1"/>
</dbReference>
<dbReference type="SUPFAM" id="SSF63829">
    <property type="entry name" value="Calcium-dependent phosphotriesterase"/>
    <property type="match status" value="1"/>
</dbReference>
<dbReference type="PROSITE" id="PS50119">
    <property type="entry name" value="ZF_BBOX"/>
    <property type="match status" value="1"/>
</dbReference>
<feature type="domain" description="B box-type" evidence="3">
    <location>
        <begin position="53"/>
        <end position="94"/>
    </location>
</feature>
<dbReference type="InterPro" id="IPR000315">
    <property type="entry name" value="Znf_B-box"/>
</dbReference>
<gene>
    <name evidence="4" type="ORF">KUTeg_022610</name>
</gene>
<dbReference type="InterPro" id="IPR011042">
    <property type="entry name" value="6-blade_b-propeller_TolB-like"/>
</dbReference>
<dbReference type="SUPFAM" id="SSF57845">
    <property type="entry name" value="B-box zinc-binding domain"/>
    <property type="match status" value="1"/>
</dbReference>
<feature type="coiled-coil region" evidence="2">
    <location>
        <begin position="117"/>
        <end position="209"/>
    </location>
</feature>
<dbReference type="Gene3D" id="3.30.160.60">
    <property type="entry name" value="Classic Zinc Finger"/>
    <property type="match status" value="1"/>
</dbReference>
<dbReference type="EMBL" id="JARBDR010000920">
    <property type="protein sequence ID" value="KAJ8299863.1"/>
    <property type="molecule type" value="Genomic_DNA"/>
</dbReference>
<dbReference type="InterPro" id="IPR047153">
    <property type="entry name" value="TRIM45/56/19-like"/>
</dbReference>